<dbReference type="Proteomes" id="UP001144205">
    <property type="component" value="Unassembled WGS sequence"/>
</dbReference>
<dbReference type="RefSeq" id="WP_281842111.1">
    <property type="nucleotide sequence ID" value="NZ_BROH01000005.1"/>
</dbReference>
<name>A0ABQ5LTX8_9RHOB</name>
<keyword evidence="1" id="KW-0812">Transmembrane</keyword>
<evidence type="ECO:0000256" key="1">
    <source>
        <dbReference type="SAM" id="Phobius"/>
    </source>
</evidence>
<organism evidence="2 3">
    <name type="scientific">Sinisalibacter aestuarii</name>
    <dbReference type="NCBI Taxonomy" id="2949426"/>
    <lineage>
        <taxon>Bacteria</taxon>
        <taxon>Pseudomonadati</taxon>
        <taxon>Pseudomonadota</taxon>
        <taxon>Alphaproteobacteria</taxon>
        <taxon>Rhodobacterales</taxon>
        <taxon>Roseobacteraceae</taxon>
        <taxon>Sinisalibacter</taxon>
    </lineage>
</organism>
<evidence type="ECO:0000313" key="3">
    <source>
        <dbReference type="Proteomes" id="UP001144205"/>
    </source>
</evidence>
<reference evidence="2" key="1">
    <citation type="journal article" date="2023" name="Int. J. Syst. Evol. Microbiol.">
        <title>Sinisalibacter aestuarii sp. nov., isolated from estuarine sediment of the Arakawa River.</title>
        <authorList>
            <person name="Arafat S.T."/>
            <person name="Hirano S."/>
            <person name="Sato A."/>
            <person name="Takeuchi K."/>
            <person name="Yasuda T."/>
            <person name="Terahara T."/>
            <person name="Hamada M."/>
            <person name="Kobayashi T."/>
        </authorList>
    </citation>
    <scope>NUCLEOTIDE SEQUENCE</scope>
    <source>
        <strain evidence="2">B-399</strain>
    </source>
</reference>
<protein>
    <submittedName>
        <fullName evidence="2">Uncharacterized protein</fullName>
    </submittedName>
</protein>
<comment type="caution">
    <text evidence="2">The sequence shown here is derived from an EMBL/GenBank/DDBJ whole genome shotgun (WGS) entry which is preliminary data.</text>
</comment>
<gene>
    <name evidence="2" type="ORF">STA1M1_19520</name>
</gene>
<keyword evidence="1" id="KW-0472">Membrane</keyword>
<proteinExistence type="predicted"/>
<dbReference type="EMBL" id="BROH01000005">
    <property type="protein sequence ID" value="GKY88083.1"/>
    <property type="molecule type" value="Genomic_DNA"/>
</dbReference>
<keyword evidence="1" id="KW-1133">Transmembrane helix</keyword>
<accession>A0ABQ5LTX8</accession>
<evidence type="ECO:0000313" key="2">
    <source>
        <dbReference type="EMBL" id="GKY88083.1"/>
    </source>
</evidence>
<feature type="transmembrane region" description="Helical" evidence="1">
    <location>
        <begin position="91"/>
        <end position="116"/>
    </location>
</feature>
<keyword evidence="3" id="KW-1185">Reference proteome</keyword>
<sequence length="120" mass="13331">MDLQARADRLAHLIEERLDIRGTGLSAKLGRGGRRLPRAVRDAGEQLLLAQRMAATPKLARQIDYDRIAAACDVAERMLGRIDPWERRTTFAVNWLAGNAFNLIVVAALALAVIVWRGLM</sequence>